<dbReference type="AlphaFoldDB" id="A0AA39LRC6"/>
<dbReference type="Proteomes" id="UP001175271">
    <property type="component" value="Unassembled WGS sequence"/>
</dbReference>
<keyword evidence="2" id="KW-1185">Reference proteome</keyword>
<proteinExistence type="predicted"/>
<sequence length="143" mass="16447">MIYSYCSPCFISAHAPTNTEEWTRTLLDVFLPSSRPARCPHCHSENLHRWQRFDRQTPWLLPIEVSRFHADVSQAQHLPSQMTFLGVNFRLAGATIQTGSHFTCVIPYAGRWLFYNGMQHPPLRIASPSDGFLNIVIYVPRCD</sequence>
<evidence type="ECO:0000313" key="2">
    <source>
        <dbReference type="Proteomes" id="UP001175271"/>
    </source>
</evidence>
<accession>A0AA39LRC6</accession>
<organism evidence="1 2">
    <name type="scientific">Steinernema hermaphroditum</name>
    <dbReference type="NCBI Taxonomy" id="289476"/>
    <lineage>
        <taxon>Eukaryota</taxon>
        <taxon>Metazoa</taxon>
        <taxon>Ecdysozoa</taxon>
        <taxon>Nematoda</taxon>
        <taxon>Chromadorea</taxon>
        <taxon>Rhabditida</taxon>
        <taxon>Tylenchina</taxon>
        <taxon>Panagrolaimomorpha</taxon>
        <taxon>Strongyloidoidea</taxon>
        <taxon>Steinernematidae</taxon>
        <taxon>Steinernema</taxon>
    </lineage>
</organism>
<comment type="caution">
    <text evidence="1">The sequence shown here is derived from an EMBL/GenBank/DDBJ whole genome shotgun (WGS) entry which is preliminary data.</text>
</comment>
<gene>
    <name evidence="1" type="ORF">QR680_018593</name>
</gene>
<dbReference type="EMBL" id="JAUCMV010000004">
    <property type="protein sequence ID" value="KAK0406474.1"/>
    <property type="molecule type" value="Genomic_DNA"/>
</dbReference>
<name>A0AA39LRC6_9BILA</name>
<reference evidence="1" key="1">
    <citation type="submission" date="2023-06" db="EMBL/GenBank/DDBJ databases">
        <title>Genomic analysis of the entomopathogenic nematode Steinernema hermaphroditum.</title>
        <authorList>
            <person name="Schwarz E.M."/>
            <person name="Heppert J.K."/>
            <person name="Baniya A."/>
            <person name="Schwartz H.T."/>
            <person name="Tan C.-H."/>
            <person name="Antoshechkin I."/>
            <person name="Sternberg P.W."/>
            <person name="Goodrich-Blair H."/>
            <person name="Dillman A.R."/>
        </authorList>
    </citation>
    <scope>NUCLEOTIDE SEQUENCE</scope>
    <source>
        <strain evidence="1">PS9179</strain>
        <tissue evidence="1">Whole animal</tissue>
    </source>
</reference>
<evidence type="ECO:0000313" key="1">
    <source>
        <dbReference type="EMBL" id="KAK0406474.1"/>
    </source>
</evidence>
<evidence type="ECO:0008006" key="3">
    <source>
        <dbReference type="Google" id="ProtNLM"/>
    </source>
</evidence>
<protein>
    <recommendedName>
        <fullName evidence="3">USP domain-containing protein</fullName>
    </recommendedName>
</protein>